<evidence type="ECO:0000256" key="1">
    <source>
        <dbReference type="SAM" id="Phobius"/>
    </source>
</evidence>
<dbReference type="Proteomes" id="UP000190105">
    <property type="component" value="Unassembled WGS sequence"/>
</dbReference>
<dbReference type="AlphaFoldDB" id="A0A1T4WHR2"/>
<proteinExistence type="predicted"/>
<organism evidence="2 3">
    <name type="scientific">Caloramator quimbayensis</name>
    <dbReference type="NCBI Taxonomy" id="1147123"/>
    <lineage>
        <taxon>Bacteria</taxon>
        <taxon>Bacillati</taxon>
        <taxon>Bacillota</taxon>
        <taxon>Clostridia</taxon>
        <taxon>Eubacteriales</taxon>
        <taxon>Clostridiaceae</taxon>
        <taxon>Caloramator</taxon>
    </lineage>
</organism>
<gene>
    <name evidence="2" type="ORF">SAMN05443428_101271</name>
</gene>
<keyword evidence="1" id="KW-0472">Membrane</keyword>
<reference evidence="3" key="1">
    <citation type="submission" date="2017-02" db="EMBL/GenBank/DDBJ databases">
        <authorList>
            <person name="Varghese N."/>
            <person name="Submissions S."/>
        </authorList>
    </citation>
    <scope>NUCLEOTIDE SEQUENCE [LARGE SCALE GENOMIC DNA]</scope>
    <source>
        <strain evidence="3">USBA 833</strain>
    </source>
</reference>
<protein>
    <submittedName>
        <fullName evidence="2">Uncharacterized protein</fullName>
    </submittedName>
</protein>
<keyword evidence="3" id="KW-1185">Reference proteome</keyword>
<name>A0A1T4WHR2_9CLOT</name>
<dbReference type="OrthoDB" id="1953575at2"/>
<dbReference type="STRING" id="1147123.SAMN05443428_101271"/>
<evidence type="ECO:0000313" key="2">
    <source>
        <dbReference type="EMBL" id="SKA76840.1"/>
    </source>
</evidence>
<dbReference type="RefSeq" id="WP_078695300.1">
    <property type="nucleotide sequence ID" value="NZ_FUYH01000001.1"/>
</dbReference>
<keyword evidence="1" id="KW-1133">Transmembrane helix</keyword>
<keyword evidence="1" id="KW-0812">Transmembrane</keyword>
<evidence type="ECO:0000313" key="3">
    <source>
        <dbReference type="Proteomes" id="UP000190105"/>
    </source>
</evidence>
<feature type="transmembrane region" description="Helical" evidence="1">
    <location>
        <begin position="15"/>
        <end position="36"/>
    </location>
</feature>
<sequence length="167" mass="19659">MGILYREIVDYKHRFLAKLTFILTLIIISVDVVVLVSNPKEFYNELIYAGYAMLPVALLISLILWQKCRIRYKYCIIDNELIIERIKGTKRKVELNLNVKNIVSIDKNSEKRSDIEKVYNFTCGCKRKDIYRCLFKKEGKLYSFYFAPSGNMLSRIEEMRSKNSFAS</sequence>
<feature type="transmembrane region" description="Helical" evidence="1">
    <location>
        <begin position="48"/>
        <end position="65"/>
    </location>
</feature>
<dbReference type="EMBL" id="FUYH01000001">
    <property type="protein sequence ID" value="SKA76840.1"/>
    <property type="molecule type" value="Genomic_DNA"/>
</dbReference>
<accession>A0A1T4WHR2</accession>